<organism evidence="5 6">
    <name type="scientific">Xanthomonas phage FoX4</name>
    <dbReference type="NCBI Taxonomy" id="2723900"/>
    <lineage>
        <taxon>Viruses</taxon>
        <taxon>Duplodnaviria</taxon>
        <taxon>Heunggongvirae</taxon>
        <taxon>Uroviricota</taxon>
        <taxon>Caudoviricetes</taxon>
        <taxon>Foxquatrovirus</taxon>
        <taxon>Foxquatrovirus fox4</taxon>
    </lineage>
</organism>
<name>A0A858XBF3_9CAUD</name>
<proteinExistence type="predicted"/>
<dbReference type="InterPro" id="IPR011856">
    <property type="entry name" value="tRNA_endonuc-like_dom_sf"/>
</dbReference>
<evidence type="ECO:0000256" key="3">
    <source>
        <dbReference type="ARBA" id="ARBA00022801"/>
    </source>
</evidence>
<dbReference type="Gene3D" id="3.40.1350.10">
    <property type="match status" value="1"/>
</dbReference>
<gene>
    <name evidence="5" type="ORF">XccvBFoX4_gp12</name>
</gene>
<dbReference type="GO" id="GO:0016788">
    <property type="term" value="F:hydrolase activity, acting on ester bonds"/>
    <property type="evidence" value="ECO:0007669"/>
    <property type="project" value="InterPro"/>
</dbReference>
<keyword evidence="6" id="KW-1185">Reference proteome</keyword>
<dbReference type="SMART" id="SM00990">
    <property type="entry name" value="VRR_NUC"/>
    <property type="match status" value="1"/>
</dbReference>
<sequence length="94" mass="11160">MTMSYSPPRESKIEKAGSDYAERRGWFEFKIMAASKNGIPDRFYARRGRCVFVEWKREKEEPSSRQLRRHREMRAAGLEVHVIDTIEGAYELFE</sequence>
<dbReference type="GO" id="GO:0004518">
    <property type="term" value="F:nuclease activity"/>
    <property type="evidence" value="ECO:0007669"/>
    <property type="project" value="UniProtKB-KW"/>
</dbReference>
<evidence type="ECO:0000256" key="1">
    <source>
        <dbReference type="ARBA" id="ARBA00001946"/>
    </source>
</evidence>
<reference evidence="5" key="1">
    <citation type="submission" date="2020-03" db="EMBL/GenBank/DDBJ databases">
        <title>Development of an integrated pest management strategy to control Xanthomonas campestris pv. campestris by using bacteriophages.</title>
        <authorList>
            <person name="Holtappels D."/>
            <person name="Rombouts S."/>
            <person name="Lavigne R."/>
            <person name="Wagemans J."/>
        </authorList>
    </citation>
    <scope>NUCLEOTIDE SEQUENCE</scope>
</reference>
<dbReference type="GO" id="GO:0003676">
    <property type="term" value="F:nucleic acid binding"/>
    <property type="evidence" value="ECO:0007669"/>
    <property type="project" value="InterPro"/>
</dbReference>
<evidence type="ECO:0000313" key="5">
    <source>
        <dbReference type="EMBL" id="QJI52966.1"/>
    </source>
</evidence>
<feature type="domain" description="VRR-NUC" evidence="4">
    <location>
        <begin position="8"/>
        <end position="87"/>
    </location>
</feature>
<dbReference type="Proteomes" id="UP000671952">
    <property type="component" value="Segment"/>
</dbReference>
<evidence type="ECO:0000313" key="6">
    <source>
        <dbReference type="Proteomes" id="UP000671952"/>
    </source>
</evidence>
<dbReference type="EMBL" id="MT161385">
    <property type="protein sequence ID" value="QJI52966.1"/>
    <property type="molecule type" value="Genomic_DNA"/>
</dbReference>
<keyword evidence="3" id="KW-0378">Hydrolase</keyword>
<accession>A0A858XBF3</accession>
<evidence type="ECO:0000256" key="2">
    <source>
        <dbReference type="ARBA" id="ARBA00022722"/>
    </source>
</evidence>
<keyword evidence="2" id="KW-0540">Nuclease</keyword>
<comment type="cofactor">
    <cofactor evidence="1">
        <name>Mg(2+)</name>
        <dbReference type="ChEBI" id="CHEBI:18420"/>
    </cofactor>
</comment>
<protein>
    <submittedName>
        <fullName evidence="5">Putative resolvase</fullName>
    </submittedName>
</protein>
<dbReference type="InterPro" id="IPR014883">
    <property type="entry name" value="VRR_NUC"/>
</dbReference>
<evidence type="ECO:0000259" key="4">
    <source>
        <dbReference type="SMART" id="SM00990"/>
    </source>
</evidence>